<feature type="chain" id="PRO_5041959583" evidence="1">
    <location>
        <begin position="28"/>
        <end position="138"/>
    </location>
</feature>
<proteinExistence type="predicted"/>
<organism evidence="2 3">
    <name type="scientific">Dipteronia sinensis</name>
    <dbReference type="NCBI Taxonomy" id="43782"/>
    <lineage>
        <taxon>Eukaryota</taxon>
        <taxon>Viridiplantae</taxon>
        <taxon>Streptophyta</taxon>
        <taxon>Embryophyta</taxon>
        <taxon>Tracheophyta</taxon>
        <taxon>Spermatophyta</taxon>
        <taxon>Magnoliopsida</taxon>
        <taxon>eudicotyledons</taxon>
        <taxon>Gunneridae</taxon>
        <taxon>Pentapetalae</taxon>
        <taxon>rosids</taxon>
        <taxon>malvids</taxon>
        <taxon>Sapindales</taxon>
        <taxon>Sapindaceae</taxon>
        <taxon>Hippocastanoideae</taxon>
        <taxon>Acereae</taxon>
        <taxon>Dipteronia</taxon>
    </lineage>
</organism>
<gene>
    <name evidence="2" type="ORF">Dsin_014067</name>
</gene>
<name>A0AAE0ALI5_9ROSI</name>
<sequence>MARTVWQLSIAYLFVITVLKRESSVQAHVIVPVELDLTEQASASRRRDNHSVKQSMVLLAEVIKKDRLMQSSYCMMIMVKNLRSIASRKSVISWLFQVPLRHAFRDIRRLLELMPKTRVQLLTHRSLKRQLTLKKSSK</sequence>
<evidence type="ECO:0000313" key="2">
    <source>
        <dbReference type="EMBL" id="KAK3220097.1"/>
    </source>
</evidence>
<dbReference type="AlphaFoldDB" id="A0AAE0ALI5"/>
<protein>
    <submittedName>
        <fullName evidence="2">Uncharacterized protein</fullName>
    </submittedName>
</protein>
<keyword evidence="1" id="KW-0732">Signal</keyword>
<dbReference type="EMBL" id="JANJYJ010000004">
    <property type="protein sequence ID" value="KAK3220097.1"/>
    <property type="molecule type" value="Genomic_DNA"/>
</dbReference>
<keyword evidence="3" id="KW-1185">Reference proteome</keyword>
<dbReference type="Proteomes" id="UP001281410">
    <property type="component" value="Unassembled WGS sequence"/>
</dbReference>
<evidence type="ECO:0000313" key="3">
    <source>
        <dbReference type="Proteomes" id="UP001281410"/>
    </source>
</evidence>
<feature type="signal peptide" evidence="1">
    <location>
        <begin position="1"/>
        <end position="27"/>
    </location>
</feature>
<reference evidence="2" key="1">
    <citation type="journal article" date="2023" name="Plant J.">
        <title>Genome sequences and population genomics provide insights into the demographic history, inbreeding, and mutation load of two 'living fossil' tree species of Dipteronia.</title>
        <authorList>
            <person name="Feng Y."/>
            <person name="Comes H.P."/>
            <person name="Chen J."/>
            <person name="Zhu S."/>
            <person name="Lu R."/>
            <person name="Zhang X."/>
            <person name="Li P."/>
            <person name="Qiu J."/>
            <person name="Olsen K.M."/>
            <person name="Qiu Y."/>
        </authorList>
    </citation>
    <scope>NUCLEOTIDE SEQUENCE</scope>
    <source>
        <strain evidence="2">NBL</strain>
    </source>
</reference>
<accession>A0AAE0ALI5</accession>
<comment type="caution">
    <text evidence="2">The sequence shown here is derived from an EMBL/GenBank/DDBJ whole genome shotgun (WGS) entry which is preliminary data.</text>
</comment>
<evidence type="ECO:0000256" key="1">
    <source>
        <dbReference type="SAM" id="SignalP"/>
    </source>
</evidence>